<dbReference type="PANTHER" id="PTHR36931">
    <property type="entry name" value="UPF0153 PROTEIN YEIW"/>
    <property type="match status" value="1"/>
</dbReference>
<sequence>MDDDKIGWVPIEGRNCAGCTACCTFAPIRVPELKKPANATCLHCAEGQGCTVYQVRPQVCRGFYCGYFFLEELGPNWHPEQSGVVIRSEAMENDTITILILRFSEFLVSEDFAGMVGAWVDAGIGVEFERVGPEGHLPAKMRINELLEDAVVARDLREMQKVFAWSVAYIDQTHTWERDETVFESALV</sequence>
<dbReference type="RefSeq" id="WP_201635332.1">
    <property type="nucleotide sequence ID" value="NZ_CP068046.1"/>
</dbReference>
<keyword evidence="2" id="KW-1185">Reference proteome</keyword>
<evidence type="ECO:0008006" key="3">
    <source>
        <dbReference type="Google" id="ProtNLM"/>
    </source>
</evidence>
<proteinExistence type="predicted"/>
<evidence type="ECO:0000313" key="1">
    <source>
        <dbReference type="EMBL" id="QQR40202.1"/>
    </source>
</evidence>
<protein>
    <recommendedName>
        <fullName evidence="3">Zinc/iron-chelating domain-containing protein</fullName>
    </recommendedName>
</protein>
<name>A0ABX7C8Y2_9HYPH</name>
<evidence type="ECO:0000313" key="2">
    <source>
        <dbReference type="Proteomes" id="UP000595857"/>
    </source>
</evidence>
<reference evidence="1 2" key="1">
    <citation type="submission" date="2021-01" db="EMBL/GenBank/DDBJ databases">
        <title>Genome seq and assembly of Devosia sp. LEGU1.</title>
        <authorList>
            <person name="Chhetri G."/>
        </authorList>
    </citation>
    <scope>NUCLEOTIDE SEQUENCE [LARGE SCALE GENOMIC DNA]</scope>
    <source>
        <strain evidence="1 2">LEGU1</strain>
    </source>
</reference>
<organism evidence="1 2">
    <name type="scientific">Devosia rhizoryzae</name>
    <dbReference type="NCBI Taxonomy" id="2774137"/>
    <lineage>
        <taxon>Bacteria</taxon>
        <taxon>Pseudomonadati</taxon>
        <taxon>Pseudomonadota</taxon>
        <taxon>Alphaproteobacteria</taxon>
        <taxon>Hyphomicrobiales</taxon>
        <taxon>Devosiaceae</taxon>
        <taxon>Devosia</taxon>
    </lineage>
</organism>
<dbReference type="PANTHER" id="PTHR36931:SF1">
    <property type="entry name" value="UPF0153 PROTEIN YEIW"/>
    <property type="match status" value="1"/>
</dbReference>
<accession>A0ABX7C8Y2</accession>
<gene>
    <name evidence="1" type="ORF">JI748_04105</name>
</gene>
<dbReference type="Proteomes" id="UP000595857">
    <property type="component" value="Chromosome"/>
</dbReference>
<dbReference type="EMBL" id="CP068046">
    <property type="protein sequence ID" value="QQR40202.1"/>
    <property type="molecule type" value="Genomic_DNA"/>
</dbReference>
<dbReference type="InterPro" id="IPR052572">
    <property type="entry name" value="UPF0153_domain"/>
</dbReference>